<organism evidence="3 4">
    <name type="scientific">Trichoderma parareesei</name>
    <name type="common">Filamentous fungus</name>
    <dbReference type="NCBI Taxonomy" id="858221"/>
    <lineage>
        <taxon>Eukaryota</taxon>
        <taxon>Fungi</taxon>
        <taxon>Dikarya</taxon>
        <taxon>Ascomycota</taxon>
        <taxon>Pezizomycotina</taxon>
        <taxon>Sordariomycetes</taxon>
        <taxon>Hypocreomycetidae</taxon>
        <taxon>Hypocreales</taxon>
        <taxon>Hypocreaceae</taxon>
        <taxon>Trichoderma</taxon>
    </lineage>
</organism>
<feature type="compositionally biased region" description="Basic and acidic residues" evidence="2">
    <location>
        <begin position="615"/>
        <end position="642"/>
    </location>
</feature>
<dbReference type="EMBL" id="LFMI01000473">
    <property type="protein sequence ID" value="OTA04080.1"/>
    <property type="molecule type" value="Genomic_DNA"/>
</dbReference>
<dbReference type="GO" id="GO:0005737">
    <property type="term" value="C:cytoplasm"/>
    <property type="evidence" value="ECO:0007669"/>
    <property type="project" value="TreeGrafter"/>
</dbReference>
<feature type="compositionally biased region" description="Low complexity" evidence="2">
    <location>
        <begin position="209"/>
        <end position="221"/>
    </location>
</feature>
<dbReference type="PANTHER" id="PTHR31315">
    <property type="entry name" value="PROTEIN SIP5"/>
    <property type="match status" value="1"/>
</dbReference>
<dbReference type="PANTHER" id="PTHR31315:SF1">
    <property type="entry name" value="PROTEIN SIP5"/>
    <property type="match status" value="1"/>
</dbReference>
<comment type="similarity">
    <text evidence="1">Belongs to the SIP5 family.</text>
</comment>
<feature type="compositionally biased region" description="Basic and acidic residues" evidence="2">
    <location>
        <begin position="496"/>
        <end position="508"/>
    </location>
</feature>
<feature type="compositionally biased region" description="Low complexity" evidence="2">
    <location>
        <begin position="466"/>
        <end position="475"/>
    </location>
</feature>
<feature type="compositionally biased region" description="Polar residues" evidence="2">
    <location>
        <begin position="377"/>
        <end position="390"/>
    </location>
</feature>
<feature type="compositionally biased region" description="Basic and acidic residues" evidence="2">
    <location>
        <begin position="769"/>
        <end position="780"/>
    </location>
</feature>
<feature type="region of interest" description="Disordered" evidence="2">
    <location>
        <begin position="159"/>
        <end position="228"/>
    </location>
</feature>
<feature type="region of interest" description="Disordered" evidence="2">
    <location>
        <begin position="458"/>
        <end position="508"/>
    </location>
</feature>
<feature type="compositionally biased region" description="Basic and acidic residues" evidence="2">
    <location>
        <begin position="532"/>
        <end position="559"/>
    </location>
</feature>
<dbReference type="InterPro" id="IPR039301">
    <property type="entry name" value="Sip5/DA2"/>
</dbReference>
<feature type="compositionally biased region" description="Pro residues" evidence="2">
    <location>
        <begin position="163"/>
        <end position="179"/>
    </location>
</feature>
<feature type="compositionally biased region" description="Low complexity" evidence="2">
    <location>
        <begin position="675"/>
        <end position="692"/>
    </location>
</feature>
<feature type="region of interest" description="Disordered" evidence="2">
    <location>
        <begin position="313"/>
        <end position="334"/>
    </location>
</feature>
<feature type="region of interest" description="Disordered" evidence="2">
    <location>
        <begin position="532"/>
        <end position="847"/>
    </location>
</feature>
<feature type="compositionally biased region" description="Low complexity" evidence="2">
    <location>
        <begin position="576"/>
        <end position="585"/>
    </location>
</feature>
<proteinExistence type="inferred from homology"/>
<sequence length="847" mass="90715">MGNNNTRESRPDRPEGPNDGRDRRFDSHIARGILADPRFQMGRTERSFLSMGSSASRSRENADAPFEHRETKQEREARRLERERIQRAQDRERSIREEHVDGGYLVTMGVYVGTEDFNKAVVRQLQIERKLAPFWRGLQDWSPSWAEHQLIAAARGLPIPAADAPPDPALLPRPPPPDSLPTQNLNSLTVEMGPRTLSTASDRSGSGSGSALPSPSTAGPSKGSIKPRARALAAALSVGSRNASSTDLTPREINLPHDPFVNGQPLEVYLYKDATECPICFLTYPPYLNHTRCCDQPICSECFVQIKRADPHLPEHHPDGQARDPNQGLTAEDPPEMLISEPSACPYCQQPEFGVTYEPPPFRRGLAFAASNLASNTAMSSQSSLNSTLTPAPATTGRRRAHSLSVNAPNVITTDRIRPDWATKLATARAHQARRAAAATALHTAAFLIGGNESRSRIRTSRFGRRNAGTNSGGTNTPGGGHSGGATDTAEGQEPNEARSGRNPDLGRRTRMDELEDMMFMEAVRLSLAAEEERKRKVEKNLQKEAKKREKEREKAERKALKKQGKDPYGGGVSGASGSSLSLGLGRKRGNSAASNLRLELTLPGSSLSSSKLADAPEHKADGSRAEGSKAESSGDKGKGVDRGPQPGASETSSTGSLPIAASSSRGGSHLRHMSNASSLGSSGADSPSGSLRGQGAGDSDAAAKRQSMGGRSESGDGETESEPMFNFRSLAEIVGVNLDDGSSMQQGDVGDGSVRPLSQVPEEEKEEETSAEHVERTLRVETSGLSNESASTAAETTSQTALLPPFLDTPELTITPETPTVEDGGAEDKRLGESHVLAHQTTQATH</sequence>
<feature type="region of interest" description="Disordered" evidence="2">
    <location>
        <begin position="377"/>
        <end position="404"/>
    </location>
</feature>
<feature type="compositionally biased region" description="Low complexity" evidence="2">
    <location>
        <begin position="810"/>
        <end position="823"/>
    </location>
</feature>
<feature type="compositionally biased region" description="Polar residues" evidence="2">
    <location>
        <begin position="649"/>
        <end position="667"/>
    </location>
</feature>
<dbReference type="Proteomes" id="UP000219286">
    <property type="component" value="Unassembled WGS sequence"/>
</dbReference>
<dbReference type="CDD" id="cd24139">
    <property type="entry name" value="SIP5-like"/>
    <property type="match status" value="1"/>
</dbReference>
<feature type="compositionally biased region" description="Basic and acidic residues" evidence="2">
    <location>
        <begin position="313"/>
        <end position="322"/>
    </location>
</feature>
<keyword evidence="4" id="KW-1185">Reference proteome</keyword>
<name>A0A2H2ZLM9_TRIPA</name>
<protein>
    <submittedName>
        <fullName evidence="3">Uncharacterized protein</fullName>
    </submittedName>
</protein>
<accession>A0A2H2ZLM9</accession>
<reference evidence="3 4" key="1">
    <citation type="journal article" date="2015" name="Genome Announc.">
        <title>Genome sequence and annotation of Trichoderma parareesei, the ancestor of the cellulase producer Trichoderma reesei.</title>
        <authorList>
            <person name="Yang D."/>
            <person name="Pomraning K."/>
            <person name="Kopchinskiy A."/>
            <person name="Karimi Aghcheh R."/>
            <person name="Atanasova L."/>
            <person name="Chenthamara K."/>
            <person name="Baker S.E."/>
            <person name="Zhang R."/>
            <person name="Shen Q."/>
            <person name="Freitag M."/>
            <person name="Kubicek C.P."/>
            <person name="Druzhinina I.S."/>
        </authorList>
    </citation>
    <scope>NUCLEOTIDE SEQUENCE [LARGE SCALE GENOMIC DNA]</scope>
    <source>
        <strain evidence="3 4">CBS 125925</strain>
    </source>
</reference>
<evidence type="ECO:0000313" key="4">
    <source>
        <dbReference type="Proteomes" id="UP000219286"/>
    </source>
</evidence>
<dbReference type="AlphaFoldDB" id="A0A2H2ZLM9"/>
<gene>
    <name evidence="3" type="ORF">A9Z42_0046390</name>
</gene>
<evidence type="ECO:0000256" key="2">
    <source>
        <dbReference type="SAM" id="MobiDB-lite"/>
    </source>
</evidence>
<feature type="region of interest" description="Disordered" evidence="2">
    <location>
        <begin position="1"/>
        <end position="94"/>
    </location>
</feature>
<evidence type="ECO:0000256" key="1">
    <source>
        <dbReference type="ARBA" id="ARBA00010402"/>
    </source>
</evidence>
<comment type="caution">
    <text evidence="3">The sequence shown here is derived from an EMBL/GenBank/DDBJ whole genome shotgun (WGS) entry which is preliminary data.</text>
</comment>
<feature type="compositionally biased region" description="Low complexity" evidence="2">
    <location>
        <begin position="787"/>
        <end position="802"/>
    </location>
</feature>
<feature type="compositionally biased region" description="Basic and acidic residues" evidence="2">
    <location>
        <begin position="7"/>
        <end position="29"/>
    </location>
</feature>
<feature type="compositionally biased region" description="Basic and acidic residues" evidence="2">
    <location>
        <begin position="57"/>
        <end position="94"/>
    </location>
</feature>
<dbReference type="OrthoDB" id="21471at2759"/>
<evidence type="ECO:0000313" key="3">
    <source>
        <dbReference type="EMBL" id="OTA04080.1"/>
    </source>
</evidence>